<feature type="domain" description="Brix" evidence="3">
    <location>
        <begin position="29"/>
        <end position="394"/>
    </location>
</feature>
<comment type="caution">
    <text evidence="4">The sequence shown here is derived from an EMBL/GenBank/DDBJ whole genome shotgun (WGS) entry which is preliminary data.</text>
</comment>
<feature type="compositionally biased region" description="Basic residues" evidence="2">
    <location>
        <begin position="171"/>
        <end position="183"/>
    </location>
</feature>
<sequence>MGKRRKRNKKRKQRKKTYNKPPIEDETIPRTFVLNKGRIGRELKTLMHDLRKVMSPYTATNLVVRRNNTLKDFLHVSGHLGVSHFMILSSTDHANYFRALNVPNGPTFTFKLSEYSLMNDVVSIQSVQGYPRTELLHAPLLVLSGFAPKIQEVEKAIKKQKLEQEKLKKLINKSKKKQKHKNQKSNQNNENKESQRQKLNQNLETIETAKEKLERLELMASALQSMFPELNIEKMKISECKRVVLFHYDLESDTIFMRHFIIKTRALGLSQRTEDLIHKKVPDLGDLNDISDFFTKENLEKFNINGMASSTAKPNKANQKRGKKEKEKQQKTNKKNKKKNKKEKEKEKEKEEEIGNYNIKRGGEEDLQQRAVRLVEIGPRLSLELYKIENGFLDGEVLFNKYVRKSTDQIKLINEAIVRKRKNKEKMLQMQKEIEEEKFQKEKERMEKKKQKKN</sequence>
<gene>
    <name evidence="4" type="ORF">M0813_27517</name>
</gene>
<evidence type="ECO:0000259" key="3">
    <source>
        <dbReference type="PROSITE" id="PS50833"/>
    </source>
</evidence>
<evidence type="ECO:0000256" key="2">
    <source>
        <dbReference type="SAM" id="MobiDB-lite"/>
    </source>
</evidence>
<feature type="compositionally biased region" description="Basic residues" evidence="2">
    <location>
        <begin position="1"/>
        <end position="18"/>
    </location>
</feature>
<dbReference type="Proteomes" id="UP001150062">
    <property type="component" value="Unassembled WGS sequence"/>
</dbReference>
<feature type="coiled-coil region" evidence="1">
    <location>
        <begin position="417"/>
        <end position="454"/>
    </location>
</feature>
<dbReference type="EMBL" id="JAOAOG010000242">
    <property type="protein sequence ID" value="KAJ6236772.1"/>
    <property type="molecule type" value="Genomic_DNA"/>
</dbReference>
<feature type="region of interest" description="Disordered" evidence="2">
    <location>
        <begin position="171"/>
        <end position="198"/>
    </location>
</feature>
<protein>
    <submittedName>
        <fullName evidence="4">Peter pan-related</fullName>
    </submittedName>
</protein>
<dbReference type="InterPro" id="IPR045112">
    <property type="entry name" value="PPAN-like"/>
</dbReference>
<evidence type="ECO:0000313" key="4">
    <source>
        <dbReference type="EMBL" id="KAJ6236772.1"/>
    </source>
</evidence>
<feature type="compositionally biased region" description="Basic and acidic residues" evidence="2">
    <location>
        <begin position="342"/>
        <end position="352"/>
    </location>
</feature>
<dbReference type="InterPro" id="IPR007109">
    <property type="entry name" value="Brix"/>
</dbReference>
<feature type="compositionally biased region" description="Basic residues" evidence="2">
    <location>
        <begin position="331"/>
        <end position="341"/>
    </location>
</feature>
<feature type="region of interest" description="Disordered" evidence="2">
    <location>
        <begin position="305"/>
        <end position="352"/>
    </location>
</feature>
<organism evidence="4 5">
    <name type="scientific">Anaeramoeba flamelloides</name>
    <dbReference type="NCBI Taxonomy" id="1746091"/>
    <lineage>
        <taxon>Eukaryota</taxon>
        <taxon>Metamonada</taxon>
        <taxon>Anaeramoebidae</taxon>
        <taxon>Anaeramoeba</taxon>
    </lineage>
</organism>
<proteinExistence type="predicted"/>
<dbReference type="PANTHER" id="PTHR12661:SF5">
    <property type="entry name" value="SUPPRESSOR OF SWI4 1 HOMOLOG"/>
    <property type="match status" value="1"/>
</dbReference>
<name>A0ABQ8XW04_9EUKA</name>
<keyword evidence="5" id="KW-1185">Reference proteome</keyword>
<reference evidence="4" key="1">
    <citation type="submission" date="2022-08" db="EMBL/GenBank/DDBJ databases">
        <title>Novel sulfate-reducing endosymbionts in the free-living metamonad Anaeramoeba.</title>
        <authorList>
            <person name="Jerlstrom-Hultqvist J."/>
            <person name="Cepicka I."/>
            <person name="Gallot-Lavallee L."/>
            <person name="Salas-Leiva D."/>
            <person name="Curtis B.A."/>
            <person name="Zahonova K."/>
            <person name="Pipaliya S."/>
            <person name="Dacks J."/>
            <person name="Roger A.J."/>
        </authorList>
    </citation>
    <scope>NUCLEOTIDE SEQUENCE</scope>
    <source>
        <strain evidence="4">Schooner1</strain>
    </source>
</reference>
<keyword evidence="1" id="KW-0175">Coiled coil</keyword>
<dbReference type="PROSITE" id="PS50833">
    <property type="entry name" value="BRIX"/>
    <property type="match status" value="1"/>
</dbReference>
<accession>A0ABQ8XW04</accession>
<dbReference type="Pfam" id="PF04427">
    <property type="entry name" value="Brix"/>
    <property type="match status" value="1"/>
</dbReference>
<feature type="region of interest" description="Disordered" evidence="2">
    <location>
        <begin position="1"/>
        <end position="23"/>
    </location>
</feature>
<dbReference type="PANTHER" id="PTHR12661">
    <property type="entry name" value="PETER PAN-RELATED"/>
    <property type="match status" value="1"/>
</dbReference>
<evidence type="ECO:0000256" key="1">
    <source>
        <dbReference type="SAM" id="Coils"/>
    </source>
</evidence>
<evidence type="ECO:0000313" key="5">
    <source>
        <dbReference type="Proteomes" id="UP001150062"/>
    </source>
</evidence>
<dbReference type="SMART" id="SM00879">
    <property type="entry name" value="Brix"/>
    <property type="match status" value="1"/>
</dbReference>